<name>A0A2T7T591_9ACTN</name>
<evidence type="ECO:0000313" key="3">
    <source>
        <dbReference type="Proteomes" id="UP000245992"/>
    </source>
</evidence>
<dbReference type="AlphaFoldDB" id="A0A2T7T591"/>
<accession>A0A2T7T591</accession>
<dbReference type="RefSeq" id="WP_240627730.1">
    <property type="nucleotide sequence ID" value="NZ_AZSP01000219.1"/>
</dbReference>
<keyword evidence="3" id="KW-1185">Reference proteome</keyword>
<dbReference type="Proteomes" id="UP000245992">
    <property type="component" value="Unassembled WGS sequence"/>
</dbReference>
<comment type="caution">
    <text evidence="2">The sequence shown here is derived from an EMBL/GenBank/DDBJ whole genome shotgun (WGS) entry which is preliminary data.</text>
</comment>
<organism evidence="2 3">
    <name type="scientific">Streptomyces scopuliridis RB72</name>
    <dbReference type="NCBI Taxonomy" id="1440053"/>
    <lineage>
        <taxon>Bacteria</taxon>
        <taxon>Bacillati</taxon>
        <taxon>Actinomycetota</taxon>
        <taxon>Actinomycetes</taxon>
        <taxon>Kitasatosporales</taxon>
        <taxon>Streptomycetaceae</taxon>
        <taxon>Streptomyces</taxon>
    </lineage>
</organism>
<gene>
    <name evidence="2" type="ORF">Y717_35355</name>
</gene>
<feature type="region of interest" description="Disordered" evidence="1">
    <location>
        <begin position="35"/>
        <end position="56"/>
    </location>
</feature>
<evidence type="ECO:0000256" key="1">
    <source>
        <dbReference type="SAM" id="MobiDB-lite"/>
    </source>
</evidence>
<proteinExistence type="predicted"/>
<evidence type="ECO:0000313" key="2">
    <source>
        <dbReference type="EMBL" id="PVE10304.1"/>
    </source>
</evidence>
<reference evidence="2 3" key="1">
    <citation type="submission" date="2013-12" db="EMBL/GenBank/DDBJ databases">
        <title>Annotated genome of Streptomyces scopuliridis.</title>
        <authorList>
            <person name="Olson J.B."/>
        </authorList>
    </citation>
    <scope>NUCLEOTIDE SEQUENCE [LARGE SCALE GENOMIC DNA]</scope>
    <source>
        <strain evidence="2 3">RB72</strain>
    </source>
</reference>
<dbReference type="EMBL" id="AZSP01000219">
    <property type="protein sequence ID" value="PVE10304.1"/>
    <property type="molecule type" value="Genomic_DNA"/>
</dbReference>
<dbReference type="STRING" id="1440053.GCA_000718095_00544"/>
<protein>
    <submittedName>
        <fullName evidence="2">Uncharacterized protein</fullName>
    </submittedName>
</protein>
<sequence>MVSYWSRYYRWEYRTFGTYPGCALLEAFRAAASEQAGARWPRRTPPPVADADGGSS</sequence>